<gene>
    <name evidence="18" type="ORF">QO034_16020</name>
</gene>
<feature type="domain" description="Histidine kinase" evidence="16">
    <location>
        <begin position="257"/>
        <end position="450"/>
    </location>
</feature>
<comment type="caution">
    <text evidence="18">The sequence shown here is derived from an EMBL/GenBank/DDBJ whole genome shotgun (WGS) entry which is preliminary data.</text>
</comment>
<evidence type="ECO:0000256" key="14">
    <source>
        <dbReference type="ARBA" id="ARBA00023136"/>
    </source>
</evidence>
<keyword evidence="5" id="KW-0997">Cell inner membrane</keyword>
<dbReference type="EC" id="2.7.13.3" evidence="3"/>
<evidence type="ECO:0000259" key="17">
    <source>
        <dbReference type="PROSITE" id="PS50885"/>
    </source>
</evidence>
<dbReference type="SMART" id="SM00387">
    <property type="entry name" value="HATPase_c"/>
    <property type="match status" value="1"/>
</dbReference>
<evidence type="ECO:0000256" key="12">
    <source>
        <dbReference type="ARBA" id="ARBA00022989"/>
    </source>
</evidence>
<evidence type="ECO:0000256" key="8">
    <source>
        <dbReference type="ARBA" id="ARBA00022692"/>
    </source>
</evidence>
<evidence type="ECO:0000256" key="9">
    <source>
        <dbReference type="ARBA" id="ARBA00022741"/>
    </source>
</evidence>
<dbReference type="Gene3D" id="1.10.287.130">
    <property type="match status" value="1"/>
</dbReference>
<feature type="domain" description="HAMP" evidence="17">
    <location>
        <begin position="197"/>
        <end position="249"/>
    </location>
</feature>
<evidence type="ECO:0000313" key="19">
    <source>
        <dbReference type="Proteomes" id="UP001227126"/>
    </source>
</evidence>
<evidence type="ECO:0000256" key="15">
    <source>
        <dbReference type="SAM" id="Phobius"/>
    </source>
</evidence>
<evidence type="ECO:0000313" key="18">
    <source>
        <dbReference type="EMBL" id="MDK3074600.1"/>
    </source>
</evidence>
<keyword evidence="4" id="KW-1003">Cell membrane</keyword>
<comment type="subcellular location">
    <subcellularLocation>
        <location evidence="2">Cell inner membrane</location>
        <topology evidence="2">Multi-pass membrane protein</topology>
    </subcellularLocation>
</comment>
<dbReference type="PROSITE" id="PS50109">
    <property type="entry name" value="HIS_KIN"/>
    <property type="match status" value="1"/>
</dbReference>
<dbReference type="SUPFAM" id="SSF47384">
    <property type="entry name" value="Homodimeric domain of signal transducing histidine kinase"/>
    <property type="match status" value="1"/>
</dbReference>
<dbReference type="InterPro" id="IPR004358">
    <property type="entry name" value="Sig_transdc_His_kin-like_C"/>
</dbReference>
<feature type="transmembrane region" description="Helical" evidence="15">
    <location>
        <begin position="12"/>
        <end position="37"/>
    </location>
</feature>
<dbReference type="InterPro" id="IPR036890">
    <property type="entry name" value="HATPase_C_sf"/>
</dbReference>
<keyword evidence="14 15" id="KW-0472">Membrane</keyword>
<dbReference type="InterPro" id="IPR050980">
    <property type="entry name" value="2C_sensor_his_kinase"/>
</dbReference>
<evidence type="ECO:0000256" key="3">
    <source>
        <dbReference type="ARBA" id="ARBA00012438"/>
    </source>
</evidence>
<keyword evidence="19" id="KW-1185">Reference proteome</keyword>
<dbReference type="Gene3D" id="3.30.565.10">
    <property type="entry name" value="Histidine kinase-like ATPase, C-terminal domain"/>
    <property type="match status" value="1"/>
</dbReference>
<dbReference type="SUPFAM" id="SSF55874">
    <property type="entry name" value="ATPase domain of HSP90 chaperone/DNA topoisomerase II/histidine kinase"/>
    <property type="match status" value="1"/>
</dbReference>
<dbReference type="PROSITE" id="PS50885">
    <property type="entry name" value="HAMP"/>
    <property type="match status" value="1"/>
</dbReference>
<keyword evidence="7" id="KW-0808">Transferase</keyword>
<evidence type="ECO:0000256" key="2">
    <source>
        <dbReference type="ARBA" id="ARBA00004429"/>
    </source>
</evidence>
<evidence type="ECO:0000256" key="5">
    <source>
        <dbReference type="ARBA" id="ARBA00022519"/>
    </source>
</evidence>
<dbReference type="Pfam" id="PF02518">
    <property type="entry name" value="HATPase_c"/>
    <property type="match status" value="1"/>
</dbReference>
<evidence type="ECO:0000259" key="16">
    <source>
        <dbReference type="PROSITE" id="PS50109"/>
    </source>
</evidence>
<evidence type="ECO:0000256" key="13">
    <source>
        <dbReference type="ARBA" id="ARBA00023012"/>
    </source>
</evidence>
<accession>A0ABT7FHY0</accession>
<reference evidence="18 19" key="1">
    <citation type="submission" date="2023-05" db="EMBL/GenBank/DDBJ databases">
        <title>Sedimentitalea sp. nov. JM2-8.</title>
        <authorList>
            <person name="Huang J."/>
        </authorList>
    </citation>
    <scope>NUCLEOTIDE SEQUENCE [LARGE SCALE GENOMIC DNA]</scope>
    <source>
        <strain evidence="18 19">JM2-8</strain>
    </source>
</reference>
<dbReference type="Pfam" id="PF00672">
    <property type="entry name" value="HAMP"/>
    <property type="match status" value="1"/>
</dbReference>
<dbReference type="InterPro" id="IPR005467">
    <property type="entry name" value="His_kinase_dom"/>
</dbReference>
<dbReference type="Gene3D" id="1.10.8.500">
    <property type="entry name" value="HAMP domain in histidine kinase"/>
    <property type="match status" value="1"/>
</dbReference>
<comment type="catalytic activity">
    <reaction evidence="1">
        <text>ATP + protein L-histidine = ADP + protein N-phospho-L-histidine.</text>
        <dbReference type="EC" id="2.7.13.3"/>
    </reaction>
</comment>
<dbReference type="InterPro" id="IPR003660">
    <property type="entry name" value="HAMP_dom"/>
</dbReference>
<feature type="transmembrane region" description="Helical" evidence="15">
    <location>
        <begin position="176"/>
        <end position="196"/>
    </location>
</feature>
<dbReference type="EMBL" id="JASNJE010000022">
    <property type="protein sequence ID" value="MDK3074600.1"/>
    <property type="molecule type" value="Genomic_DNA"/>
</dbReference>
<dbReference type="SMART" id="SM00304">
    <property type="entry name" value="HAMP"/>
    <property type="match status" value="1"/>
</dbReference>
<keyword evidence="10" id="KW-0418">Kinase</keyword>
<evidence type="ECO:0000256" key="10">
    <source>
        <dbReference type="ARBA" id="ARBA00022777"/>
    </source>
</evidence>
<keyword evidence="8 15" id="KW-0812">Transmembrane</keyword>
<dbReference type="InterPro" id="IPR003594">
    <property type="entry name" value="HATPase_dom"/>
</dbReference>
<dbReference type="PANTHER" id="PTHR44936">
    <property type="entry name" value="SENSOR PROTEIN CREC"/>
    <property type="match status" value="1"/>
</dbReference>
<dbReference type="SUPFAM" id="SSF158472">
    <property type="entry name" value="HAMP domain-like"/>
    <property type="match status" value="1"/>
</dbReference>
<dbReference type="Proteomes" id="UP001227126">
    <property type="component" value="Unassembled WGS sequence"/>
</dbReference>
<name>A0ABT7FHY0_9RHOB</name>
<proteinExistence type="predicted"/>
<keyword evidence="12 15" id="KW-1133">Transmembrane helix</keyword>
<dbReference type="PANTHER" id="PTHR44936:SF5">
    <property type="entry name" value="SENSOR HISTIDINE KINASE ENVZ"/>
    <property type="match status" value="1"/>
</dbReference>
<keyword evidence="11 18" id="KW-0067">ATP-binding</keyword>
<evidence type="ECO:0000256" key="6">
    <source>
        <dbReference type="ARBA" id="ARBA00022553"/>
    </source>
</evidence>
<dbReference type="RefSeq" id="WP_284486531.1">
    <property type="nucleotide sequence ID" value="NZ_JASNJE010000022.1"/>
</dbReference>
<evidence type="ECO:0000256" key="7">
    <source>
        <dbReference type="ARBA" id="ARBA00022679"/>
    </source>
</evidence>
<protein>
    <recommendedName>
        <fullName evidence="3">histidine kinase</fullName>
        <ecNumber evidence="3">2.7.13.3</ecNumber>
    </recommendedName>
</protein>
<dbReference type="CDD" id="cd00082">
    <property type="entry name" value="HisKA"/>
    <property type="match status" value="1"/>
</dbReference>
<keyword evidence="6" id="KW-0597">Phosphoprotein</keyword>
<evidence type="ECO:0000256" key="4">
    <source>
        <dbReference type="ARBA" id="ARBA00022475"/>
    </source>
</evidence>
<keyword evidence="13" id="KW-0902">Two-component regulatory system</keyword>
<dbReference type="InterPro" id="IPR003661">
    <property type="entry name" value="HisK_dim/P_dom"/>
</dbReference>
<evidence type="ECO:0000256" key="1">
    <source>
        <dbReference type="ARBA" id="ARBA00000085"/>
    </source>
</evidence>
<dbReference type="InterPro" id="IPR036097">
    <property type="entry name" value="HisK_dim/P_sf"/>
</dbReference>
<dbReference type="CDD" id="cd00075">
    <property type="entry name" value="HATPase"/>
    <property type="match status" value="1"/>
</dbReference>
<evidence type="ECO:0000256" key="11">
    <source>
        <dbReference type="ARBA" id="ARBA00022840"/>
    </source>
</evidence>
<keyword evidence="9" id="KW-0547">Nucleotide-binding</keyword>
<dbReference type="SMART" id="SM00388">
    <property type="entry name" value="HisKA"/>
    <property type="match status" value="1"/>
</dbReference>
<organism evidence="18 19">
    <name type="scientific">Sedimentitalea xiamensis</name>
    <dbReference type="NCBI Taxonomy" id="3050037"/>
    <lineage>
        <taxon>Bacteria</taxon>
        <taxon>Pseudomonadati</taxon>
        <taxon>Pseudomonadota</taxon>
        <taxon>Alphaproteobacteria</taxon>
        <taxon>Rhodobacterales</taxon>
        <taxon>Paracoccaceae</taxon>
        <taxon>Sedimentitalea</taxon>
    </lineage>
</organism>
<sequence length="454" mass="47939">MTGLRRYLPSSLAGQFVLLLGVALVAANLVALGLLSFERDRLDRAAREGREIERIVSLLPAIEAADPARRKAIAREASTRFSRVSVESSPIVKDIPSAPRSRGLTQRLSEEFPGRTVRGAIFVRGVTGRPDRHEGGETIAVSVLLAGPETATRAPQWLNVVARGNRRPPPGVREEVFFMVLGLSLVSVLGVGVLFVRRLTRPLGQLAAAAAAAGRGDRSARVPEDGAREMRAAAAAFNDMQTRIGRFDAERMRVLAAVGHDLRTPITSLRIRAELLDAAEAEPIVRTLDEMTVMADGLIAYAKGAGDAEEMQPVDLAALLGPLCEDRGATLRTDAGATVSARPVALKRAIGNLVDNAIRYGGQATVTLGREAGAAVIRIEDSGPGIPPERLKSVFDPFVRGEDSRNPETGGAGLGLSIAQAIVSAHGGQIALTNRDTGGLCAIVTLPVPALTDP</sequence>
<dbReference type="GO" id="GO:0005524">
    <property type="term" value="F:ATP binding"/>
    <property type="evidence" value="ECO:0007669"/>
    <property type="project" value="UniProtKB-KW"/>
</dbReference>
<dbReference type="PRINTS" id="PR00344">
    <property type="entry name" value="BCTRLSENSOR"/>
</dbReference>